<dbReference type="GO" id="GO:0009055">
    <property type="term" value="F:electron transfer activity"/>
    <property type="evidence" value="ECO:0007669"/>
    <property type="project" value="UniProtKB-UniRule"/>
</dbReference>
<dbReference type="GO" id="GO:0005506">
    <property type="term" value="F:iron ion binding"/>
    <property type="evidence" value="ECO:0007669"/>
    <property type="project" value="UniProtKB-UniRule"/>
</dbReference>
<keyword evidence="3 6" id="KW-0249">Electron transport</keyword>
<dbReference type="GO" id="GO:0051536">
    <property type="term" value="F:iron-sulfur cluster binding"/>
    <property type="evidence" value="ECO:0007669"/>
    <property type="project" value="UniProtKB-KW"/>
</dbReference>
<keyword evidence="4 6" id="KW-0408">Iron</keyword>
<sequence length="70" mass="7515">MKEPPVRVEVEEPRCVAAGQCVLAAPDVFDQRDEDGVAVVLNATPGADRHEKVRQAAAVCPGTAIRLVEY</sequence>
<dbReference type="PRINTS" id="PR00352">
    <property type="entry name" value="3FE4SFRDOXIN"/>
</dbReference>
<keyword evidence="5 6" id="KW-0411">Iron-sulfur</keyword>
<comment type="function">
    <text evidence="6">Ferredoxins are iron-sulfur proteins that transfer electrons in a wide variety of metabolic reactions.</text>
</comment>
<evidence type="ECO:0000256" key="2">
    <source>
        <dbReference type="ARBA" id="ARBA00022723"/>
    </source>
</evidence>
<keyword evidence="1 6" id="KW-0813">Transport</keyword>
<evidence type="ECO:0000256" key="6">
    <source>
        <dbReference type="RuleBase" id="RU368020"/>
    </source>
</evidence>
<evidence type="ECO:0000256" key="3">
    <source>
        <dbReference type="ARBA" id="ARBA00022982"/>
    </source>
</evidence>
<dbReference type="Gene3D" id="3.30.70.20">
    <property type="match status" value="1"/>
</dbReference>
<name>S5TLG3_9BACT</name>
<evidence type="ECO:0000256" key="1">
    <source>
        <dbReference type="ARBA" id="ARBA00022448"/>
    </source>
</evidence>
<evidence type="ECO:0000256" key="5">
    <source>
        <dbReference type="ARBA" id="ARBA00023014"/>
    </source>
</evidence>
<proteinExistence type="predicted"/>
<dbReference type="PANTHER" id="PTHR36923:SF3">
    <property type="entry name" value="FERREDOXIN"/>
    <property type="match status" value="1"/>
</dbReference>
<dbReference type="InterPro" id="IPR051269">
    <property type="entry name" value="Fe-S_cluster_ET"/>
</dbReference>
<organism evidence="7">
    <name type="scientific">uncultured bacterium esnapd16.1</name>
    <dbReference type="NCBI Taxonomy" id="1366596"/>
    <lineage>
        <taxon>Bacteria</taxon>
        <taxon>environmental samples</taxon>
    </lineage>
</organism>
<evidence type="ECO:0000256" key="4">
    <source>
        <dbReference type="ARBA" id="ARBA00023004"/>
    </source>
</evidence>
<accession>S5TLG3</accession>
<protein>
    <recommendedName>
        <fullName evidence="6">Ferredoxin</fullName>
    </recommendedName>
</protein>
<dbReference type="Pfam" id="PF13370">
    <property type="entry name" value="Fer4_13"/>
    <property type="match status" value="1"/>
</dbReference>
<dbReference type="PANTHER" id="PTHR36923">
    <property type="entry name" value="FERREDOXIN"/>
    <property type="match status" value="1"/>
</dbReference>
<dbReference type="InterPro" id="IPR001080">
    <property type="entry name" value="3Fe4S_ferredoxin"/>
</dbReference>
<dbReference type="SUPFAM" id="SSF54862">
    <property type="entry name" value="4Fe-4S ferredoxins"/>
    <property type="match status" value="1"/>
</dbReference>
<reference evidence="7" key="1">
    <citation type="journal article" date="2013" name="Proc. Natl. Acad. Sci. U.S.A.">
        <title>Mapping gene clusters within arrayed metagenomic libraries to expand the structural diversity of biomedically relevant natural products.</title>
        <authorList>
            <person name="Owen J.G."/>
            <person name="Reddy B.V."/>
            <person name="Ternei M.A."/>
            <person name="Charlop-Powers Z."/>
            <person name="Calle P.Y."/>
            <person name="Kim J.H."/>
            <person name="Brady S.F."/>
        </authorList>
    </citation>
    <scope>NUCLEOTIDE SEQUENCE</scope>
</reference>
<dbReference type="AlphaFoldDB" id="S5TLG3"/>
<keyword evidence="2 6" id="KW-0479">Metal-binding</keyword>
<evidence type="ECO:0000313" key="7">
    <source>
        <dbReference type="EMBL" id="AGS49820.1"/>
    </source>
</evidence>
<dbReference type="EMBL" id="KF264555">
    <property type="protein sequence ID" value="AGS49820.1"/>
    <property type="molecule type" value="Genomic_DNA"/>
</dbReference>